<proteinExistence type="predicted"/>
<accession>A0A2U9IVC5</accession>
<dbReference type="STRING" id="1293036.GCA_001315825_00665"/>
<evidence type="ECO:0000313" key="2">
    <source>
        <dbReference type="EMBL" id="AWR99934.1"/>
    </source>
</evidence>
<dbReference type="GeneID" id="36835644"/>
<dbReference type="AlphaFoldDB" id="A0A2U9IVC5"/>
<dbReference type="OrthoDB" id="34184at2157"/>
<reference evidence="2 3" key="1">
    <citation type="submission" date="2018-05" db="EMBL/GenBank/DDBJ databases">
        <title>Complete Genome Sequences of Extremely Thermoacidophilic, Metal-Mobilizing Type-Strain Members of the Archaeal Family Sulfolobaceae: Acidianus brierleyi DSM-1651T, Acidianus sulfidivorans DSM-18786T, Metallosphaera hakonensis DSM-7519T, and Metallosphaera prunae DSM-10039T.</title>
        <authorList>
            <person name="Counts J.A."/>
            <person name="Kelly R.M."/>
        </authorList>
    </citation>
    <scope>NUCLEOTIDE SEQUENCE [LARGE SCALE GENOMIC DNA]</scope>
    <source>
        <strain evidence="2 3">HO1-1</strain>
    </source>
</reference>
<keyword evidence="3" id="KW-1185">Reference proteome</keyword>
<dbReference type="KEGG" id="mhk:DFR87_09840"/>
<organism evidence="2 3">
    <name type="scientific">Metallosphaera hakonensis JCM 8857 = DSM 7519</name>
    <dbReference type="NCBI Taxonomy" id="1293036"/>
    <lineage>
        <taxon>Archaea</taxon>
        <taxon>Thermoproteota</taxon>
        <taxon>Thermoprotei</taxon>
        <taxon>Sulfolobales</taxon>
        <taxon>Sulfolobaceae</taxon>
        <taxon>Metallosphaera</taxon>
    </lineage>
</organism>
<dbReference type="Pfam" id="PF18249">
    <property type="entry name" value="Ca_bind_SSO6904"/>
    <property type="match status" value="1"/>
</dbReference>
<sequence length="91" mass="10520">MSVLDQEEFVKLRSLKTKIDPKEVEQILSELELDTRKTNDPHMSLIFVYANHVEAVRRNKETYSLIRTIIEKYSAKLGIEGVKELILSSLS</sequence>
<dbReference type="EMBL" id="CP029287">
    <property type="protein sequence ID" value="AWR99934.1"/>
    <property type="molecule type" value="Genomic_DNA"/>
</dbReference>
<gene>
    <name evidence="2" type="ORF">DFR87_09840</name>
</gene>
<evidence type="ECO:0000259" key="1">
    <source>
        <dbReference type="Pfam" id="PF18249"/>
    </source>
</evidence>
<name>A0A2U9IVC5_9CREN</name>
<dbReference type="RefSeq" id="WP_054836258.1">
    <property type="nucleotide sequence ID" value="NZ_BBBA01000002.1"/>
</dbReference>
<dbReference type="Gene3D" id="1.20.120.970">
    <property type="match status" value="1"/>
</dbReference>
<reference evidence="3" key="3">
    <citation type="submission" date="2020-03" db="EMBL/GenBank/DDBJ databases">
        <title>Sequencing and Assembly of Multiple Reported Metal-Biooxidizing Members of the Extremely Thermoacidophilic Archaeal Family Sulfolobaceae.</title>
        <authorList>
            <person name="Counts J.A."/>
            <person name="Kelly R.M."/>
        </authorList>
    </citation>
    <scope>NUCLEOTIDE SEQUENCE [LARGE SCALE GENOMIC DNA]</scope>
    <source>
        <strain evidence="3">HO1-1</strain>
    </source>
</reference>
<protein>
    <recommendedName>
        <fullName evidence="1">Calcium binding protein SSO6904 domain-containing protein</fullName>
    </recommendedName>
</protein>
<evidence type="ECO:0000313" key="3">
    <source>
        <dbReference type="Proteomes" id="UP000247586"/>
    </source>
</evidence>
<dbReference type="Proteomes" id="UP000247586">
    <property type="component" value="Chromosome"/>
</dbReference>
<reference evidence="3" key="2">
    <citation type="submission" date="2020-03" db="EMBL/GenBank/DDBJ databases">
        <title>Complete Genome Sequences of Extremely Thermoacidophilic, Metal-Mobilizing Type-Strain Members of the Archaeal Family Sulfolobaceae: Acidianus brierleyi DSM-1651T, Acidianus sulfidivorans DSM-18786T, Metallosphaera hakonensis DSM-7519T, and Metallosphaera prunae DSM-10039T.</title>
        <authorList>
            <person name="Counts J.A."/>
            <person name="Kelly R.M."/>
        </authorList>
    </citation>
    <scope>NUCLEOTIDE SEQUENCE [LARGE SCALE GENOMIC DNA]</scope>
    <source>
        <strain evidence="3">HO1-1</strain>
    </source>
</reference>
<dbReference type="InterPro" id="IPR040534">
    <property type="entry name" value="Ca_bind_SSO6904"/>
</dbReference>
<feature type="domain" description="Calcium binding protein SSO6904" evidence="1">
    <location>
        <begin position="1"/>
        <end position="90"/>
    </location>
</feature>